<reference evidence="1" key="1">
    <citation type="submission" date="2021-01" db="EMBL/GenBank/DDBJ databases">
        <authorList>
            <person name="Corre E."/>
            <person name="Pelletier E."/>
            <person name="Niang G."/>
            <person name="Scheremetjew M."/>
            <person name="Finn R."/>
            <person name="Kale V."/>
            <person name="Holt S."/>
            <person name="Cochrane G."/>
            <person name="Meng A."/>
            <person name="Brown T."/>
            <person name="Cohen L."/>
        </authorList>
    </citation>
    <scope>NUCLEOTIDE SEQUENCE</scope>
    <source>
        <strain evidence="1">308</strain>
    </source>
</reference>
<dbReference type="EMBL" id="HBFR01031921">
    <property type="protein sequence ID" value="CAD8895939.1"/>
    <property type="molecule type" value="Transcribed_RNA"/>
</dbReference>
<evidence type="ECO:0000313" key="1">
    <source>
        <dbReference type="EMBL" id="CAD8895939.1"/>
    </source>
</evidence>
<name>A0A7S1BRL9_9STRA</name>
<organism evidence="1">
    <name type="scientific">Corethron hystrix</name>
    <dbReference type="NCBI Taxonomy" id="216773"/>
    <lineage>
        <taxon>Eukaryota</taxon>
        <taxon>Sar</taxon>
        <taxon>Stramenopiles</taxon>
        <taxon>Ochrophyta</taxon>
        <taxon>Bacillariophyta</taxon>
        <taxon>Coscinodiscophyceae</taxon>
        <taxon>Corethrophycidae</taxon>
        <taxon>Corethrales</taxon>
        <taxon>Corethraceae</taxon>
        <taxon>Corethron</taxon>
    </lineage>
</organism>
<dbReference type="AlphaFoldDB" id="A0A7S1BRL9"/>
<proteinExistence type="predicted"/>
<gene>
    <name evidence="1" type="ORF">CHYS00102_LOCUS23153</name>
</gene>
<sequence length="560" mass="63788">MRMRQLGLGQSLVFVASPEVDQILKKDFFTCDNNASKLYMSNEVMRSFHYGIAKVHAILIWTLSNTVKKICDLIPYFVSQFICTLHKASAYNKLVSNKSDPFDKFTVKNLAISYVEEEVLELHKLYGHSRGIDNLPSIVYTMLKRSLNSDNLVVHDLVGDTRGFNITTDSIEKMPMSATEQPDSDLKFLNFFSTEIQSRVKRIAAEVHRPCSMLDEEQERELEHELEEEMHVELPGPAKPLEPHVSEGLIEVLKSCSRSGLCPLLCKRHLAPLSDIFSKTSFAQTGKQHFNGGMVFVTQDFVLTVEGKQGLDNYVKDIRWIIKPRSANGKGDGPFILISNFEAEYYARMLNRMIFNRRKKSVDISGILALYYFAPLTRLQQPRQFLTISSFDPPPIIHVLGGSVHADNELQEVIQRFLGICPYPGDCGEGDEKWNEYFSKGWIERDGFVPDRTKRTVLSKLFPIMTGSNEKWNEYFSKGWIERDGFVPDRTKRTVLSKLFPIMTGSNDVNICPFTSSPVEFLIKFLCNVRYLGEELSSSKMGKLLGSSEIETFKKVEDLA</sequence>
<protein>
    <submittedName>
        <fullName evidence="1">Uncharacterized protein</fullName>
    </submittedName>
</protein>
<accession>A0A7S1BRL9</accession>